<evidence type="ECO:0000256" key="5">
    <source>
        <dbReference type="ARBA" id="ARBA00023085"/>
    </source>
</evidence>
<evidence type="ECO:0000256" key="6">
    <source>
        <dbReference type="SAM" id="MobiDB-lite"/>
    </source>
</evidence>
<comment type="pathway">
    <text evidence="1">Glycan metabolism; pectin degradation; 2-dehydro-3-deoxy-D-gluconate from pectin: step 1/5.</text>
</comment>
<dbReference type="AlphaFoldDB" id="A0A0A9ELR8"/>
<dbReference type="UniPathway" id="UPA00545">
    <property type="reaction ID" value="UER00823"/>
</dbReference>
<protein>
    <recommendedName>
        <fullName evidence="3">pectinesterase</fullName>
        <ecNumber evidence="3">3.1.1.11</ecNumber>
    </recommendedName>
</protein>
<dbReference type="GO" id="GO:0045490">
    <property type="term" value="P:pectin catabolic process"/>
    <property type="evidence" value="ECO:0007669"/>
    <property type="project" value="UniProtKB-UniPathway"/>
</dbReference>
<proteinExistence type="inferred from homology"/>
<dbReference type="SUPFAM" id="SSF51126">
    <property type="entry name" value="Pectin lyase-like"/>
    <property type="match status" value="1"/>
</dbReference>
<keyword evidence="5" id="KW-0063">Aspartyl esterase</keyword>
<reference evidence="8" key="1">
    <citation type="submission" date="2014-09" db="EMBL/GenBank/DDBJ databases">
        <authorList>
            <person name="Magalhaes I.L.F."/>
            <person name="Oliveira U."/>
            <person name="Santos F.R."/>
            <person name="Vidigal T.H.D.A."/>
            <person name="Brescovit A.D."/>
            <person name="Santos A.J."/>
        </authorList>
    </citation>
    <scope>NUCLEOTIDE SEQUENCE</scope>
    <source>
        <tissue evidence="8">Shoot tissue taken approximately 20 cm above the soil surface</tissue>
    </source>
</reference>
<feature type="region of interest" description="Disordered" evidence="6">
    <location>
        <begin position="89"/>
        <end position="117"/>
    </location>
</feature>
<reference evidence="8" key="2">
    <citation type="journal article" date="2015" name="Data Brief">
        <title>Shoot transcriptome of the giant reed, Arundo donax.</title>
        <authorList>
            <person name="Barrero R.A."/>
            <person name="Guerrero F.D."/>
            <person name="Moolhuijzen P."/>
            <person name="Goolsby J.A."/>
            <person name="Tidwell J."/>
            <person name="Bellgard S.E."/>
            <person name="Bellgard M.I."/>
        </authorList>
    </citation>
    <scope>NUCLEOTIDE SEQUENCE</scope>
    <source>
        <tissue evidence="8">Shoot tissue taken approximately 20 cm above the soil surface</tissue>
    </source>
</reference>
<organism evidence="8">
    <name type="scientific">Arundo donax</name>
    <name type="common">Giant reed</name>
    <name type="synonym">Donax arundinaceus</name>
    <dbReference type="NCBI Taxonomy" id="35708"/>
    <lineage>
        <taxon>Eukaryota</taxon>
        <taxon>Viridiplantae</taxon>
        <taxon>Streptophyta</taxon>
        <taxon>Embryophyta</taxon>
        <taxon>Tracheophyta</taxon>
        <taxon>Spermatophyta</taxon>
        <taxon>Magnoliopsida</taxon>
        <taxon>Liliopsida</taxon>
        <taxon>Poales</taxon>
        <taxon>Poaceae</taxon>
        <taxon>PACMAD clade</taxon>
        <taxon>Arundinoideae</taxon>
        <taxon>Arundineae</taxon>
        <taxon>Arundo</taxon>
    </lineage>
</organism>
<dbReference type="PANTHER" id="PTHR31321:SF19">
    <property type="entry name" value="PECTINESTERASE 68-RELATED"/>
    <property type="match status" value="1"/>
</dbReference>
<dbReference type="InterPro" id="IPR000070">
    <property type="entry name" value="Pectinesterase_cat"/>
</dbReference>
<dbReference type="Gene3D" id="2.160.20.10">
    <property type="entry name" value="Single-stranded right-handed beta-helix, Pectin lyase-like"/>
    <property type="match status" value="1"/>
</dbReference>
<evidence type="ECO:0000313" key="8">
    <source>
        <dbReference type="EMBL" id="JAE01042.1"/>
    </source>
</evidence>
<feature type="domain" description="Pectinesterase catalytic" evidence="7">
    <location>
        <begin position="2"/>
        <end position="76"/>
    </location>
</feature>
<evidence type="ECO:0000256" key="1">
    <source>
        <dbReference type="ARBA" id="ARBA00005184"/>
    </source>
</evidence>
<dbReference type="InterPro" id="IPR012334">
    <property type="entry name" value="Pectin_lyas_fold"/>
</dbReference>
<dbReference type="EMBL" id="GBRH01196854">
    <property type="protein sequence ID" value="JAE01042.1"/>
    <property type="molecule type" value="Transcribed_RNA"/>
</dbReference>
<name>A0A0A9ELR8_ARUDO</name>
<feature type="compositionally biased region" description="Basic and acidic residues" evidence="6">
    <location>
        <begin position="89"/>
        <end position="102"/>
    </location>
</feature>
<dbReference type="GO" id="GO:0030599">
    <property type="term" value="F:pectinesterase activity"/>
    <property type="evidence" value="ECO:0007669"/>
    <property type="project" value="UniProtKB-EC"/>
</dbReference>
<accession>A0A0A9ELR8</accession>
<dbReference type="Pfam" id="PF01095">
    <property type="entry name" value="Pectinesterase"/>
    <property type="match status" value="1"/>
</dbReference>
<keyword evidence="4" id="KW-0378">Hydrolase</keyword>
<evidence type="ECO:0000256" key="4">
    <source>
        <dbReference type="ARBA" id="ARBA00022801"/>
    </source>
</evidence>
<dbReference type="InterPro" id="IPR011050">
    <property type="entry name" value="Pectin_lyase_fold/virulence"/>
</dbReference>
<dbReference type="EC" id="3.1.1.11" evidence="3"/>
<comment type="similarity">
    <text evidence="2">Belongs to the pectinesterase family.</text>
</comment>
<evidence type="ECO:0000256" key="2">
    <source>
        <dbReference type="ARBA" id="ARBA00008891"/>
    </source>
</evidence>
<sequence>MRVIMLINAGTYIEKVVVPASKPYITFQGTGRDVTVVEWHDRASDRGPDWQPLRTYNTASVTILSNYFTAKNISFKVSRHYPVVHERPYASHKTQQGEEMRCKQPQQGAGADKVTKHQSHKSELVNAAVFVYPSLLLLLRF</sequence>
<evidence type="ECO:0000259" key="7">
    <source>
        <dbReference type="Pfam" id="PF01095"/>
    </source>
</evidence>
<dbReference type="GO" id="GO:0042545">
    <property type="term" value="P:cell wall modification"/>
    <property type="evidence" value="ECO:0007669"/>
    <property type="project" value="InterPro"/>
</dbReference>
<evidence type="ECO:0000256" key="3">
    <source>
        <dbReference type="ARBA" id="ARBA00013229"/>
    </source>
</evidence>
<dbReference type="PANTHER" id="PTHR31321">
    <property type="entry name" value="ACYL-COA THIOESTER HYDROLASE YBHC-RELATED"/>
    <property type="match status" value="1"/>
</dbReference>